<keyword evidence="1 5" id="KW-0597">Phosphoprotein</keyword>
<dbReference type="InterPro" id="IPR039420">
    <property type="entry name" value="WalR-like"/>
</dbReference>
<organism evidence="7 8">
    <name type="scientific">Jiangella asiatica</name>
    <dbReference type="NCBI Taxonomy" id="2530372"/>
    <lineage>
        <taxon>Bacteria</taxon>
        <taxon>Bacillati</taxon>
        <taxon>Actinomycetota</taxon>
        <taxon>Actinomycetes</taxon>
        <taxon>Jiangellales</taxon>
        <taxon>Jiangellaceae</taxon>
        <taxon>Jiangella</taxon>
    </lineage>
</organism>
<dbReference type="Proteomes" id="UP000294739">
    <property type="component" value="Unassembled WGS sequence"/>
</dbReference>
<keyword evidence="2" id="KW-0805">Transcription regulation</keyword>
<dbReference type="SMART" id="SM00421">
    <property type="entry name" value="HTH_LUXR"/>
    <property type="match status" value="1"/>
</dbReference>
<keyword evidence="4" id="KW-0804">Transcription</keyword>
<dbReference type="GO" id="GO:0003677">
    <property type="term" value="F:DNA binding"/>
    <property type="evidence" value="ECO:0007669"/>
    <property type="project" value="UniProtKB-KW"/>
</dbReference>
<feature type="modified residue" description="4-aspartylphosphate" evidence="5">
    <location>
        <position position="53"/>
    </location>
</feature>
<accession>A0A4R5DH44</accession>
<evidence type="ECO:0000256" key="5">
    <source>
        <dbReference type="PROSITE-ProRule" id="PRU00169"/>
    </source>
</evidence>
<evidence type="ECO:0000313" key="7">
    <source>
        <dbReference type="EMBL" id="TDE11240.1"/>
    </source>
</evidence>
<dbReference type="Pfam" id="PF00196">
    <property type="entry name" value="GerE"/>
    <property type="match status" value="1"/>
</dbReference>
<dbReference type="PANTHER" id="PTHR43214">
    <property type="entry name" value="TWO-COMPONENT RESPONSE REGULATOR"/>
    <property type="match status" value="1"/>
</dbReference>
<dbReference type="SUPFAM" id="SSF52172">
    <property type="entry name" value="CheY-like"/>
    <property type="match status" value="1"/>
</dbReference>
<protein>
    <submittedName>
        <fullName evidence="7">Response regulator transcription factor</fullName>
    </submittedName>
</protein>
<dbReference type="InterPro" id="IPR016032">
    <property type="entry name" value="Sig_transdc_resp-reg_C-effctor"/>
</dbReference>
<proteinExistence type="predicted"/>
<comment type="caution">
    <text evidence="7">The sequence shown here is derived from an EMBL/GenBank/DDBJ whole genome shotgun (WGS) entry which is preliminary data.</text>
</comment>
<evidence type="ECO:0000256" key="4">
    <source>
        <dbReference type="ARBA" id="ARBA00023163"/>
    </source>
</evidence>
<dbReference type="GO" id="GO:0000160">
    <property type="term" value="P:phosphorelay signal transduction system"/>
    <property type="evidence" value="ECO:0007669"/>
    <property type="project" value="InterPro"/>
</dbReference>
<dbReference type="Gene3D" id="3.40.50.2300">
    <property type="match status" value="1"/>
</dbReference>
<dbReference type="InParanoid" id="A0A4R5DH44"/>
<evidence type="ECO:0000313" key="8">
    <source>
        <dbReference type="Proteomes" id="UP000294739"/>
    </source>
</evidence>
<dbReference type="Pfam" id="PF00072">
    <property type="entry name" value="Response_reg"/>
    <property type="match status" value="1"/>
</dbReference>
<dbReference type="CDD" id="cd17535">
    <property type="entry name" value="REC_NarL-like"/>
    <property type="match status" value="1"/>
</dbReference>
<dbReference type="PROSITE" id="PS50110">
    <property type="entry name" value="RESPONSE_REGULATORY"/>
    <property type="match status" value="1"/>
</dbReference>
<dbReference type="OrthoDB" id="9808843at2"/>
<keyword evidence="8" id="KW-1185">Reference proteome</keyword>
<gene>
    <name evidence="7" type="ORF">E1269_10125</name>
</gene>
<dbReference type="InterPro" id="IPR058245">
    <property type="entry name" value="NreC/VraR/RcsB-like_REC"/>
</dbReference>
<feature type="domain" description="Response regulatory" evidence="6">
    <location>
        <begin position="2"/>
        <end position="123"/>
    </location>
</feature>
<reference evidence="7 8" key="1">
    <citation type="submission" date="2019-03" db="EMBL/GenBank/DDBJ databases">
        <title>Draft genome sequences of novel Actinobacteria.</title>
        <authorList>
            <person name="Sahin N."/>
            <person name="Ay H."/>
            <person name="Saygin H."/>
        </authorList>
    </citation>
    <scope>NUCLEOTIDE SEQUENCE [LARGE SCALE GENOMIC DNA]</scope>
    <source>
        <strain evidence="7 8">5K138</strain>
    </source>
</reference>
<dbReference type="InterPro" id="IPR011006">
    <property type="entry name" value="CheY-like_superfamily"/>
</dbReference>
<dbReference type="SMART" id="SM00448">
    <property type="entry name" value="REC"/>
    <property type="match status" value="1"/>
</dbReference>
<name>A0A4R5DH44_9ACTN</name>
<sequence length="222" mass="24758">MRVIIAEDHYLVREGTRRLLEDGADIDVVASVGTAVELLDSVRRLRPDAVITDIRMPPDHRMEGIEAAHAIRSSHPETGVVVLSQHSDSAYAMELLRHGSAGLAYLLKSRVSNVDHITFALREVMAGRSVIDALVVEGLVERRRRADQSPVAQLGDRELQILRQMAEGRNNHGIAETLHLSLSSVEKYVTAIFVKLGLDQQPHVDRRIMAVLTYLRDTDQHP</sequence>
<keyword evidence="3" id="KW-0238">DNA-binding</keyword>
<evidence type="ECO:0000256" key="2">
    <source>
        <dbReference type="ARBA" id="ARBA00023015"/>
    </source>
</evidence>
<dbReference type="PANTHER" id="PTHR43214:SF24">
    <property type="entry name" value="TRANSCRIPTIONAL REGULATORY PROTEIN NARL-RELATED"/>
    <property type="match status" value="1"/>
</dbReference>
<dbReference type="InterPro" id="IPR000792">
    <property type="entry name" value="Tscrpt_reg_LuxR_C"/>
</dbReference>
<evidence type="ECO:0000259" key="6">
    <source>
        <dbReference type="PROSITE" id="PS50110"/>
    </source>
</evidence>
<dbReference type="AlphaFoldDB" id="A0A4R5DH44"/>
<dbReference type="PRINTS" id="PR00038">
    <property type="entry name" value="HTHLUXR"/>
</dbReference>
<dbReference type="InterPro" id="IPR001789">
    <property type="entry name" value="Sig_transdc_resp-reg_receiver"/>
</dbReference>
<evidence type="ECO:0000256" key="3">
    <source>
        <dbReference type="ARBA" id="ARBA00023125"/>
    </source>
</evidence>
<dbReference type="SUPFAM" id="SSF46894">
    <property type="entry name" value="C-terminal effector domain of the bipartite response regulators"/>
    <property type="match status" value="1"/>
</dbReference>
<evidence type="ECO:0000256" key="1">
    <source>
        <dbReference type="ARBA" id="ARBA00022553"/>
    </source>
</evidence>
<dbReference type="PROSITE" id="PS00622">
    <property type="entry name" value="HTH_LUXR_1"/>
    <property type="match status" value="1"/>
</dbReference>
<dbReference type="EMBL" id="SMKZ01000011">
    <property type="protein sequence ID" value="TDE11240.1"/>
    <property type="molecule type" value="Genomic_DNA"/>
</dbReference>
<dbReference type="GO" id="GO:0006355">
    <property type="term" value="P:regulation of DNA-templated transcription"/>
    <property type="evidence" value="ECO:0007669"/>
    <property type="project" value="InterPro"/>
</dbReference>